<sequence length="145" mass="16734">MYLKPLKLHNSFKTFIINGFRNNRFTYTQVVYGVNIDKCDGTSILDGLNYIKKHYECNLLKHLTLPYTKCVSCFSNSDCINCSMNINGKNLLACNTNIKDINEIYPISPCPSTNNEISFENNTYFVNSKYGLFDSEIEYSKRICM</sequence>
<dbReference type="EMBL" id="MN741023">
    <property type="protein sequence ID" value="QHU23106.1"/>
    <property type="molecule type" value="Genomic_DNA"/>
</dbReference>
<dbReference type="SUPFAM" id="SSF54292">
    <property type="entry name" value="2Fe-2S ferredoxin-like"/>
    <property type="match status" value="1"/>
</dbReference>
<name>A0A6C0L129_9ZZZZ</name>
<accession>A0A6C0L129</accession>
<dbReference type="InterPro" id="IPR036010">
    <property type="entry name" value="2Fe-2S_ferredoxin-like_sf"/>
</dbReference>
<dbReference type="Gene3D" id="3.10.20.30">
    <property type="match status" value="1"/>
</dbReference>
<feature type="domain" description="Succinate dehydogenase/fumarate reductase N-terminal" evidence="1">
    <location>
        <begin position="28"/>
        <end position="109"/>
    </location>
</feature>
<reference evidence="2" key="1">
    <citation type="journal article" date="2020" name="Nature">
        <title>Giant virus diversity and host interactions through global metagenomics.</title>
        <authorList>
            <person name="Schulz F."/>
            <person name="Roux S."/>
            <person name="Paez-Espino D."/>
            <person name="Jungbluth S."/>
            <person name="Walsh D.A."/>
            <person name="Denef V.J."/>
            <person name="McMahon K.D."/>
            <person name="Konstantinidis K.T."/>
            <person name="Eloe-Fadrosh E.A."/>
            <person name="Kyrpides N.C."/>
            <person name="Woyke T."/>
        </authorList>
    </citation>
    <scope>NUCLEOTIDE SEQUENCE</scope>
    <source>
        <strain evidence="2">GVMAG-S-ERX555907-63</strain>
    </source>
</reference>
<dbReference type="AlphaFoldDB" id="A0A6C0L129"/>
<dbReference type="GO" id="GO:0051536">
    <property type="term" value="F:iron-sulfur cluster binding"/>
    <property type="evidence" value="ECO:0007669"/>
    <property type="project" value="InterPro"/>
</dbReference>
<evidence type="ECO:0000259" key="1">
    <source>
        <dbReference type="Pfam" id="PF13085"/>
    </source>
</evidence>
<dbReference type="Pfam" id="PF13085">
    <property type="entry name" value="Fer2_3"/>
    <property type="match status" value="1"/>
</dbReference>
<evidence type="ECO:0000313" key="2">
    <source>
        <dbReference type="EMBL" id="QHU23106.1"/>
    </source>
</evidence>
<organism evidence="2">
    <name type="scientific">viral metagenome</name>
    <dbReference type="NCBI Taxonomy" id="1070528"/>
    <lineage>
        <taxon>unclassified sequences</taxon>
        <taxon>metagenomes</taxon>
        <taxon>organismal metagenomes</taxon>
    </lineage>
</organism>
<proteinExistence type="predicted"/>
<protein>
    <recommendedName>
        <fullName evidence="1">Succinate dehydogenase/fumarate reductase N-terminal domain-containing protein</fullName>
    </recommendedName>
</protein>
<dbReference type="GO" id="GO:0009055">
    <property type="term" value="F:electron transfer activity"/>
    <property type="evidence" value="ECO:0007669"/>
    <property type="project" value="InterPro"/>
</dbReference>
<dbReference type="InterPro" id="IPR012675">
    <property type="entry name" value="Beta-grasp_dom_sf"/>
</dbReference>
<dbReference type="InterPro" id="IPR025192">
    <property type="entry name" value="Succ_DH/fum_Rdtase_N"/>
</dbReference>